<organism evidence="2">
    <name type="scientific">Telmatobacter sp. DSM 110680</name>
    <dbReference type="NCBI Taxonomy" id="3036704"/>
    <lineage>
        <taxon>Bacteria</taxon>
        <taxon>Pseudomonadati</taxon>
        <taxon>Acidobacteriota</taxon>
        <taxon>Terriglobia</taxon>
        <taxon>Terriglobales</taxon>
        <taxon>Acidobacteriaceae</taxon>
        <taxon>Telmatobacter</taxon>
    </lineage>
</organism>
<feature type="compositionally biased region" description="Low complexity" evidence="1">
    <location>
        <begin position="27"/>
        <end position="37"/>
    </location>
</feature>
<protein>
    <recommendedName>
        <fullName evidence="3">SMP-30/Gluconolactonase/LRE-like region domain-containing protein</fullName>
    </recommendedName>
</protein>
<evidence type="ECO:0000313" key="2">
    <source>
        <dbReference type="EMBL" id="XBH17429.1"/>
    </source>
</evidence>
<gene>
    <name evidence="2" type="ORF">P8935_23045</name>
</gene>
<accession>A0AAU7DI95</accession>
<dbReference type="SUPFAM" id="SSF63829">
    <property type="entry name" value="Calcium-dependent phosphotriesterase"/>
    <property type="match status" value="1"/>
</dbReference>
<dbReference type="EMBL" id="CP121196">
    <property type="protein sequence ID" value="XBH17429.1"/>
    <property type="molecule type" value="Genomic_DNA"/>
</dbReference>
<reference evidence="2" key="1">
    <citation type="submission" date="2023-03" db="EMBL/GenBank/DDBJ databases">
        <title>Edaphobacter sp.</title>
        <authorList>
            <person name="Huber K.J."/>
            <person name="Papendorf J."/>
            <person name="Pilke C."/>
            <person name="Bunk B."/>
            <person name="Sproeer C."/>
            <person name="Pester M."/>
        </authorList>
    </citation>
    <scope>NUCLEOTIDE SEQUENCE</scope>
    <source>
        <strain evidence="2">DSM 110680</strain>
    </source>
</reference>
<dbReference type="AlphaFoldDB" id="A0AAU7DI95"/>
<proteinExistence type="predicted"/>
<dbReference type="RefSeq" id="WP_348262654.1">
    <property type="nucleotide sequence ID" value="NZ_CP121196.1"/>
</dbReference>
<dbReference type="InterPro" id="IPR011042">
    <property type="entry name" value="6-blade_b-propeller_TolB-like"/>
</dbReference>
<feature type="compositionally biased region" description="Pro residues" evidence="1">
    <location>
        <begin position="38"/>
        <end position="47"/>
    </location>
</feature>
<evidence type="ECO:0000256" key="1">
    <source>
        <dbReference type="SAM" id="MobiDB-lite"/>
    </source>
</evidence>
<dbReference type="PROSITE" id="PS51257">
    <property type="entry name" value="PROKAR_LIPOPROTEIN"/>
    <property type="match status" value="1"/>
</dbReference>
<sequence>MKCTDPRNLLLSVCVMALVTGCSQFRPTSTGTTTNPSSPQPSPPPPSYSVGVSLSRPSVIVGTNGWGPTQVYKATDSGTAPPYASLEGCLPAVDGQGNVYLLAFHFPYGCGYYPSSIDVYPSNAVGGASHIRSLPVGPGNKIANVQNMAVSPEGEIFVNDGKGVAVFSASATGADAPVRYIQWDGGGNTPVTPGIMAVDGKDNLYVQNGLSIAVFGPGDTGLVVPSRVISGSHTQLAGLGGMTTDAQGNLYVTLTLNPHGVLEFAAGANGDAVPLRFVSSPSMWNFDGILGVAVDSSGLIYVRANEGYCGAVFVFAADASGTTDPLRVLAGQEPPCYDFDGTIAVF</sequence>
<dbReference type="Gene3D" id="2.120.10.30">
    <property type="entry name" value="TolB, C-terminal domain"/>
    <property type="match status" value="1"/>
</dbReference>
<evidence type="ECO:0008006" key="3">
    <source>
        <dbReference type="Google" id="ProtNLM"/>
    </source>
</evidence>
<name>A0AAU7DI95_9BACT</name>
<feature type="region of interest" description="Disordered" evidence="1">
    <location>
        <begin position="27"/>
        <end position="50"/>
    </location>
</feature>